<evidence type="ECO:0000256" key="3">
    <source>
        <dbReference type="ARBA" id="ARBA00022801"/>
    </source>
</evidence>
<comment type="caution">
    <text evidence="6">The sequence shown here is derived from an EMBL/GenBank/DDBJ whole genome shotgun (WGS) entry which is preliminary data.</text>
</comment>
<keyword evidence="4" id="KW-0862">Zinc</keyword>
<keyword evidence="3" id="KW-0378">Hydrolase</keyword>
<dbReference type="PANTHER" id="PTHR35005:SF1">
    <property type="entry name" value="2-AMINO-5-FORMYLAMINO-6-RIBOSYLAMINOPYRIMIDIN-4(3H)-ONE 5'-MONOPHOSPHATE DEFORMYLASE"/>
    <property type="match status" value="1"/>
</dbReference>
<sequence>MHELSWDEIAAQLAVDDVALLPIGATEQHGHHAPLLLDTGWASVVAEEAARRANCLAAPPLHYGWSHGHMAFPGTLGLRAETLTAVAVDIGECLVRHGFRRIVLVNGNRMANLAPLEIAAVKLRMATGALVAVADCGLLARGAVAGLSEGGPGTLGHAGESETSLVLAYYPHLTDMARAPGGFVAQVRGAAPRHGHYTLDARLDGDSVSMPHLPEEFRARTEARQGVVGDDSLASAEKGRAMVAAIADRLAGVIAAMRRTEVTVRIPPIVA</sequence>
<protein>
    <submittedName>
        <fullName evidence="6">Creatininase family protein</fullName>
    </submittedName>
</protein>
<evidence type="ECO:0000256" key="4">
    <source>
        <dbReference type="ARBA" id="ARBA00022833"/>
    </source>
</evidence>
<dbReference type="InterPro" id="IPR003785">
    <property type="entry name" value="Creatininase/forma_Hydrolase"/>
</dbReference>
<organism evidence="6 7">
    <name type="scientific">Plastoroseomonas hellenica</name>
    <dbReference type="NCBI Taxonomy" id="2687306"/>
    <lineage>
        <taxon>Bacteria</taxon>
        <taxon>Pseudomonadati</taxon>
        <taxon>Pseudomonadota</taxon>
        <taxon>Alphaproteobacteria</taxon>
        <taxon>Acetobacterales</taxon>
        <taxon>Acetobacteraceae</taxon>
        <taxon>Plastoroseomonas</taxon>
    </lineage>
</organism>
<comment type="similarity">
    <text evidence="5">Belongs to the creatininase superfamily.</text>
</comment>
<evidence type="ECO:0000256" key="1">
    <source>
        <dbReference type="ARBA" id="ARBA00001947"/>
    </source>
</evidence>
<name>A0ABS5F297_9PROT</name>
<evidence type="ECO:0000313" key="6">
    <source>
        <dbReference type="EMBL" id="MBR0666689.1"/>
    </source>
</evidence>
<evidence type="ECO:0000256" key="2">
    <source>
        <dbReference type="ARBA" id="ARBA00022723"/>
    </source>
</evidence>
<dbReference type="Gene3D" id="3.40.50.10310">
    <property type="entry name" value="Creatininase"/>
    <property type="match status" value="1"/>
</dbReference>
<dbReference type="PANTHER" id="PTHR35005">
    <property type="entry name" value="3-DEHYDRO-SCYLLO-INOSOSE HYDROLASE"/>
    <property type="match status" value="1"/>
</dbReference>
<dbReference type="RefSeq" id="WP_211854424.1">
    <property type="nucleotide sequence ID" value="NZ_JAAGBB010000025.1"/>
</dbReference>
<keyword evidence="7" id="KW-1185">Reference proteome</keyword>
<proteinExistence type="inferred from homology"/>
<accession>A0ABS5F297</accession>
<dbReference type="EMBL" id="JAAGBB010000025">
    <property type="protein sequence ID" value="MBR0666689.1"/>
    <property type="molecule type" value="Genomic_DNA"/>
</dbReference>
<evidence type="ECO:0000256" key="5">
    <source>
        <dbReference type="ARBA" id="ARBA00024029"/>
    </source>
</evidence>
<gene>
    <name evidence="6" type="ORF">GXW71_20185</name>
</gene>
<dbReference type="Pfam" id="PF02633">
    <property type="entry name" value="Creatininase"/>
    <property type="match status" value="1"/>
</dbReference>
<evidence type="ECO:0000313" key="7">
    <source>
        <dbReference type="Proteomes" id="UP001196870"/>
    </source>
</evidence>
<dbReference type="Proteomes" id="UP001196870">
    <property type="component" value="Unassembled WGS sequence"/>
</dbReference>
<comment type="cofactor">
    <cofactor evidence="1">
        <name>Zn(2+)</name>
        <dbReference type="ChEBI" id="CHEBI:29105"/>
    </cofactor>
</comment>
<dbReference type="SUPFAM" id="SSF102215">
    <property type="entry name" value="Creatininase"/>
    <property type="match status" value="1"/>
</dbReference>
<keyword evidence="2" id="KW-0479">Metal-binding</keyword>
<dbReference type="InterPro" id="IPR024087">
    <property type="entry name" value="Creatininase-like_sf"/>
</dbReference>
<reference evidence="7" key="1">
    <citation type="journal article" date="2021" name="Syst. Appl. Microbiol.">
        <title>Roseomonas hellenica sp. nov., isolated from roots of wild-growing Alkanna tinctoria.</title>
        <authorList>
            <person name="Rat A."/>
            <person name="Naranjo H.D."/>
            <person name="Lebbe L."/>
            <person name="Cnockaert M."/>
            <person name="Krigas N."/>
            <person name="Grigoriadou K."/>
            <person name="Maloupa E."/>
            <person name="Willems A."/>
        </authorList>
    </citation>
    <scope>NUCLEOTIDE SEQUENCE [LARGE SCALE GENOMIC DNA]</scope>
    <source>
        <strain evidence="7">LMG 31523</strain>
    </source>
</reference>